<keyword evidence="2" id="KW-1185">Reference proteome</keyword>
<reference evidence="1" key="3">
    <citation type="submission" date="2025-09" db="UniProtKB">
        <authorList>
            <consortium name="Ensembl"/>
        </authorList>
    </citation>
    <scope>IDENTIFICATION</scope>
</reference>
<reference evidence="1 2" key="1">
    <citation type="journal article" date="2012" name="Nature">
        <title>The bonobo genome compared with the chimpanzee and human genomes.</title>
        <authorList>
            <person name="Prufer K."/>
            <person name="Munch K."/>
            <person name="Hellmann I."/>
            <person name="Akagi K."/>
            <person name="Miller J.R."/>
            <person name="Walenz B."/>
            <person name="Koren S."/>
            <person name="Sutton G."/>
            <person name="Kodira C."/>
            <person name="Winer R."/>
            <person name="Knight J.R."/>
            <person name="Mullikin J.C."/>
            <person name="Meader S.J."/>
            <person name="Ponting C.P."/>
            <person name="Lunter G."/>
            <person name="Higashino S."/>
            <person name="Hobolth A."/>
            <person name="Dutheil J."/>
            <person name="Karakoc E."/>
            <person name="Alkan C."/>
            <person name="Sajjadian S."/>
            <person name="Catacchio C.R."/>
            <person name="Ventura M."/>
            <person name="Marques-Bonet T."/>
            <person name="Eichler E.E."/>
            <person name="Andre C."/>
            <person name="Atencia R."/>
            <person name="Mugisha L."/>
            <person name="Junhold J."/>
            <person name="Patterson N."/>
            <person name="Siebauer M."/>
            <person name="Good J.M."/>
            <person name="Fischer A."/>
            <person name="Ptak S.E."/>
            <person name="Lachmann M."/>
            <person name="Symer D.E."/>
            <person name="Mailund T."/>
            <person name="Schierup M.H."/>
            <person name="Andres A.M."/>
            <person name="Kelso J."/>
            <person name="Paabo S."/>
        </authorList>
    </citation>
    <scope>NUCLEOTIDE SEQUENCE [LARGE SCALE GENOMIC DNA]</scope>
</reference>
<dbReference type="EMBL" id="AJFE02023238">
    <property type="status" value="NOT_ANNOTATED_CDS"/>
    <property type="molecule type" value="Genomic_DNA"/>
</dbReference>
<sequence>MPLAFLRPRENHSTALSLVSSAFSFCDMPGSQINYRYLLRREEDFTSQRVRFEIYTKKTTLHLMLHLMRHSFFISLFFYSVSEH</sequence>
<dbReference type="Proteomes" id="UP000240080">
    <property type="component" value="Chromosome 1"/>
</dbReference>
<name>A0A2R8ZK62_PANPA</name>
<evidence type="ECO:0000313" key="1">
    <source>
        <dbReference type="Ensembl" id="ENSPPAP00000004247.1"/>
    </source>
</evidence>
<dbReference type="AlphaFoldDB" id="A0A2R8ZK62"/>
<dbReference type="Ensembl" id="ENSPPAT00000019699.1">
    <property type="protein sequence ID" value="ENSPPAP00000004247.1"/>
    <property type="gene ID" value="ENSPPAG00000018008.1"/>
</dbReference>
<protein>
    <submittedName>
        <fullName evidence="1">Uncharacterized protein</fullName>
    </submittedName>
</protein>
<accession>A0A2R8ZK62</accession>
<proteinExistence type="predicted"/>
<organism evidence="1 2">
    <name type="scientific">Pan paniscus</name>
    <name type="common">Pygmy chimpanzee</name>
    <name type="synonym">Bonobo</name>
    <dbReference type="NCBI Taxonomy" id="9597"/>
    <lineage>
        <taxon>Eukaryota</taxon>
        <taxon>Metazoa</taxon>
        <taxon>Chordata</taxon>
        <taxon>Craniata</taxon>
        <taxon>Vertebrata</taxon>
        <taxon>Euteleostomi</taxon>
        <taxon>Mammalia</taxon>
        <taxon>Eutheria</taxon>
        <taxon>Euarchontoglires</taxon>
        <taxon>Primates</taxon>
        <taxon>Haplorrhini</taxon>
        <taxon>Catarrhini</taxon>
        <taxon>Hominidae</taxon>
        <taxon>Pan</taxon>
    </lineage>
</organism>
<dbReference type="GeneTree" id="ENSGT00910000147273"/>
<evidence type="ECO:0000313" key="2">
    <source>
        <dbReference type="Proteomes" id="UP000240080"/>
    </source>
</evidence>
<dbReference type="OMA" id="MRHSFFI"/>
<dbReference type="Bgee" id="ENSPPAG00000018008">
    <property type="expression patterns" value="Expressed in placenta and 6 other cell types or tissues"/>
</dbReference>
<reference evidence="1" key="2">
    <citation type="submission" date="2025-08" db="UniProtKB">
        <authorList>
            <consortium name="Ensembl"/>
        </authorList>
    </citation>
    <scope>IDENTIFICATION</scope>
</reference>